<dbReference type="EMBL" id="CYPS01000022">
    <property type="protein sequence ID" value="CUH42469.1"/>
    <property type="molecule type" value="Genomic_DNA"/>
</dbReference>
<dbReference type="Gene3D" id="3.40.50.1110">
    <property type="entry name" value="SGNH hydrolase"/>
    <property type="match status" value="1"/>
</dbReference>
<keyword evidence="3" id="KW-1185">Reference proteome</keyword>
<dbReference type="Proteomes" id="UP000050786">
    <property type="component" value="Unassembled WGS sequence"/>
</dbReference>
<gene>
    <name evidence="2" type="ORF">RUM4293_01357</name>
</gene>
<name>A0A0P1E2Z8_9RHOB</name>
<dbReference type="InterPro" id="IPR036514">
    <property type="entry name" value="SGNH_hydro_sf"/>
</dbReference>
<feature type="domain" description="SGNH hydrolase-type esterase" evidence="1">
    <location>
        <begin position="56"/>
        <end position="224"/>
    </location>
</feature>
<dbReference type="AlphaFoldDB" id="A0A0P1E2Z8"/>
<dbReference type="SUPFAM" id="SSF52266">
    <property type="entry name" value="SGNH hydrolase"/>
    <property type="match status" value="1"/>
</dbReference>
<evidence type="ECO:0000313" key="2">
    <source>
        <dbReference type="EMBL" id="CUH42469.1"/>
    </source>
</evidence>
<dbReference type="Pfam" id="PF13472">
    <property type="entry name" value="Lipase_GDSL_2"/>
    <property type="match status" value="1"/>
</dbReference>
<proteinExistence type="predicted"/>
<organism evidence="2 3">
    <name type="scientific">Ruegeria atlantica</name>
    <dbReference type="NCBI Taxonomy" id="81569"/>
    <lineage>
        <taxon>Bacteria</taxon>
        <taxon>Pseudomonadati</taxon>
        <taxon>Pseudomonadota</taxon>
        <taxon>Alphaproteobacteria</taxon>
        <taxon>Rhodobacterales</taxon>
        <taxon>Roseobacteraceae</taxon>
        <taxon>Ruegeria</taxon>
    </lineage>
</organism>
<evidence type="ECO:0000259" key="1">
    <source>
        <dbReference type="Pfam" id="PF13472"/>
    </source>
</evidence>
<dbReference type="InterPro" id="IPR013830">
    <property type="entry name" value="SGNH_hydro"/>
</dbReference>
<dbReference type="GO" id="GO:0016788">
    <property type="term" value="F:hydrolase activity, acting on ester bonds"/>
    <property type="evidence" value="ECO:0007669"/>
    <property type="project" value="UniProtKB-ARBA"/>
</dbReference>
<dbReference type="RefSeq" id="WP_058272540.1">
    <property type="nucleotide sequence ID" value="NZ_CYPS01000022.1"/>
</dbReference>
<protein>
    <recommendedName>
        <fullName evidence="1">SGNH hydrolase-type esterase domain-containing protein</fullName>
    </recommendedName>
</protein>
<evidence type="ECO:0000313" key="3">
    <source>
        <dbReference type="Proteomes" id="UP000050786"/>
    </source>
</evidence>
<dbReference type="CDD" id="cd01836">
    <property type="entry name" value="FeeA_FeeB_like"/>
    <property type="match status" value="1"/>
</dbReference>
<accession>A0A0P1E2Z8</accession>
<sequence length="236" mass="25651">MTAPIAADQILRVPLLPVLAAQAISVRRNAQLLPEPSGPRQGREGRGPRLRLLIAGDSSAAGVGAGRQQQALSGFLVARLARHYSVEWRLEATTGHTTQDTLERLNRLEGNYDAAVTALGVNDVTRGVSWQKFTALQTKLLDHLTNKLGVRRVVVTAVPQMNRFPALPQPLAWALGRQAARLDRGLQKAAAAFPQARHLSLKFPDDPALAAPDGYHPSPKAYRLWAEAAADLLHQR</sequence>
<reference evidence="3" key="1">
    <citation type="submission" date="2015-09" db="EMBL/GenBank/DDBJ databases">
        <authorList>
            <person name="Rodrigo-Torres L."/>
            <person name="Arahal D.R."/>
        </authorList>
    </citation>
    <scope>NUCLEOTIDE SEQUENCE [LARGE SCALE GENOMIC DNA]</scope>
    <source>
        <strain evidence="3">CECT 4293</strain>
    </source>
</reference>